<dbReference type="AlphaFoldDB" id="A0A561T582"/>
<dbReference type="EMBL" id="VIWU01000001">
    <property type="protein sequence ID" value="TWF82264.1"/>
    <property type="molecule type" value="Genomic_DNA"/>
</dbReference>
<comment type="caution">
    <text evidence="1">The sequence shown here is derived from an EMBL/GenBank/DDBJ whole genome shotgun (WGS) entry which is preliminary data.</text>
</comment>
<organism evidence="1 2">
    <name type="scientific">Pseudonocardia hierapolitana</name>
    <dbReference type="NCBI Taxonomy" id="1128676"/>
    <lineage>
        <taxon>Bacteria</taxon>
        <taxon>Bacillati</taxon>
        <taxon>Actinomycetota</taxon>
        <taxon>Actinomycetes</taxon>
        <taxon>Pseudonocardiales</taxon>
        <taxon>Pseudonocardiaceae</taxon>
        <taxon>Pseudonocardia</taxon>
    </lineage>
</organism>
<gene>
    <name evidence="1" type="ORF">FHX44_118209</name>
</gene>
<evidence type="ECO:0000313" key="1">
    <source>
        <dbReference type="EMBL" id="TWF82264.1"/>
    </source>
</evidence>
<keyword evidence="2" id="KW-1185">Reference proteome</keyword>
<accession>A0A561T582</accession>
<reference evidence="1 2" key="1">
    <citation type="submission" date="2019-06" db="EMBL/GenBank/DDBJ databases">
        <title>Sequencing the genomes of 1000 actinobacteria strains.</title>
        <authorList>
            <person name="Klenk H.-P."/>
        </authorList>
    </citation>
    <scope>NUCLEOTIDE SEQUENCE [LARGE SCALE GENOMIC DNA]</scope>
    <source>
        <strain evidence="1 2">DSM 45671</strain>
    </source>
</reference>
<sequence length="55" mass="5961">MNRAIDHDNAATLFPRLAEEAATTTVSRNPVTAARTAVKDRAARALFKLVGPARR</sequence>
<dbReference type="RefSeq" id="WP_170309252.1">
    <property type="nucleotide sequence ID" value="NZ_VIWU01000001.1"/>
</dbReference>
<evidence type="ECO:0000313" key="2">
    <source>
        <dbReference type="Proteomes" id="UP000321261"/>
    </source>
</evidence>
<dbReference type="Proteomes" id="UP000321261">
    <property type="component" value="Unassembled WGS sequence"/>
</dbReference>
<protein>
    <submittedName>
        <fullName evidence="1">Uncharacterized protein</fullName>
    </submittedName>
</protein>
<name>A0A561T582_9PSEU</name>
<proteinExistence type="predicted"/>